<protein>
    <recommendedName>
        <fullName evidence="3">Lipoprotein</fullName>
    </recommendedName>
</protein>
<dbReference type="Proteomes" id="UP001597112">
    <property type="component" value="Unassembled WGS sequence"/>
</dbReference>
<dbReference type="PROSITE" id="PS51257">
    <property type="entry name" value="PROKAR_LIPOPROTEIN"/>
    <property type="match status" value="1"/>
</dbReference>
<sequence length="342" mass="39652">MRQTLLLLLLTVTAFSCDTTKNQIITKDNVESSVTKIKKDKDLDSTKIDLLDNLVALTKGREEYINMRLKDESKKAIEKYIVSKEKFDENVDALFSYFLANKVSYKMLLTEIDTLNLLKDKEDKELESVYNEIDRFCKGRQKEIEEKELKARVIKDSLNKMVDLKILSIKETEIDYHDVIQVAIQMINKTDKKIEAIGFNMELTDKLGTNLGTLRCKSNNGFLKSDIGHWVYDRWENDEIYKSLRNTDVSHVTTKQEVTRLNIAGELISAYGDLEDLAIDLKYKTPKKLKGYCSYLDDEDELSKKVDAVRDKTLKEIKVKLVSFTKYNEFNSKLLDFSQLLN</sequence>
<proteinExistence type="predicted"/>
<accession>A0ABW3K2D7</accession>
<comment type="caution">
    <text evidence="1">The sequence shown here is derived from an EMBL/GenBank/DDBJ whole genome shotgun (WGS) entry which is preliminary data.</text>
</comment>
<evidence type="ECO:0000313" key="2">
    <source>
        <dbReference type="Proteomes" id="UP001597112"/>
    </source>
</evidence>
<organism evidence="1 2">
    <name type="scientific">Ohtaekwangia kribbensis</name>
    <dbReference type="NCBI Taxonomy" id="688913"/>
    <lineage>
        <taxon>Bacteria</taxon>
        <taxon>Pseudomonadati</taxon>
        <taxon>Bacteroidota</taxon>
        <taxon>Cytophagia</taxon>
        <taxon>Cytophagales</taxon>
        <taxon>Fulvivirgaceae</taxon>
        <taxon>Ohtaekwangia</taxon>
    </lineage>
</organism>
<dbReference type="RefSeq" id="WP_377579693.1">
    <property type="nucleotide sequence ID" value="NZ_JBHTKA010000004.1"/>
</dbReference>
<gene>
    <name evidence="1" type="ORF">ACFQ21_13280</name>
</gene>
<dbReference type="EMBL" id="JBHTKA010000004">
    <property type="protein sequence ID" value="MFD1000289.1"/>
    <property type="molecule type" value="Genomic_DNA"/>
</dbReference>
<keyword evidence="2" id="KW-1185">Reference proteome</keyword>
<reference evidence="2" key="1">
    <citation type="journal article" date="2019" name="Int. J. Syst. Evol. Microbiol.">
        <title>The Global Catalogue of Microorganisms (GCM) 10K type strain sequencing project: providing services to taxonomists for standard genome sequencing and annotation.</title>
        <authorList>
            <consortium name="The Broad Institute Genomics Platform"/>
            <consortium name="The Broad Institute Genome Sequencing Center for Infectious Disease"/>
            <person name="Wu L."/>
            <person name="Ma J."/>
        </authorList>
    </citation>
    <scope>NUCLEOTIDE SEQUENCE [LARGE SCALE GENOMIC DNA]</scope>
    <source>
        <strain evidence="2">CCUG 58938</strain>
    </source>
</reference>
<evidence type="ECO:0000313" key="1">
    <source>
        <dbReference type="EMBL" id="MFD1000289.1"/>
    </source>
</evidence>
<evidence type="ECO:0008006" key="3">
    <source>
        <dbReference type="Google" id="ProtNLM"/>
    </source>
</evidence>
<name>A0ABW3K2D7_9BACT</name>